<feature type="binding site" description="in dimeric form" evidence="19">
    <location>
        <position position="212"/>
    </location>
    <ligand>
        <name>Ca(2+)</name>
        <dbReference type="ChEBI" id="CHEBI:29108"/>
        <label>1</label>
    </ligand>
</feature>
<feature type="active site" description="Proton acceptor" evidence="18">
    <location>
        <position position="167"/>
    </location>
</feature>
<evidence type="ECO:0000256" key="16">
    <source>
        <dbReference type="ARBA" id="ARBA00023136"/>
    </source>
</evidence>
<evidence type="ECO:0000256" key="6">
    <source>
        <dbReference type="ARBA" id="ARBA00013278"/>
    </source>
</evidence>
<comment type="subunit">
    <text evidence="4 20">Homodimer; dimerization is reversible, and the dimeric form is the active one.</text>
</comment>
<dbReference type="SUPFAM" id="SSF56931">
    <property type="entry name" value="Outer membrane phospholipase A (OMPLA)"/>
    <property type="match status" value="1"/>
</dbReference>
<evidence type="ECO:0000313" key="21">
    <source>
        <dbReference type="EMBL" id="ART64123.1"/>
    </source>
</evidence>
<keyword evidence="12 20" id="KW-0378">Hydrolase</keyword>
<dbReference type="GO" id="GO:0008970">
    <property type="term" value="F:phospholipase A1 activity"/>
    <property type="evidence" value="ECO:0007669"/>
    <property type="project" value="UniProtKB-EC"/>
</dbReference>
<accession>A0A240USR4</accession>
<proteinExistence type="inferred from homology"/>
<dbReference type="GO" id="GO:0005509">
    <property type="term" value="F:calcium ion binding"/>
    <property type="evidence" value="ECO:0007669"/>
    <property type="project" value="TreeGrafter"/>
</dbReference>
<dbReference type="GO" id="GO:0004623">
    <property type="term" value="F:phospholipase A2 activity"/>
    <property type="evidence" value="ECO:0007669"/>
    <property type="project" value="UniProtKB-EC"/>
</dbReference>
<evidence type="ECO:0000256" key="15">
    <source>
        <dbReference type="ARBA" id="ARBA00023098"/>
    </source>
</evidence>
<evidence type="ECO:0000256" key="11">
    <source>
        <dbReference type="ARBA" id="ARBA00022729"/>
    </source>
</evidence>
<dbReference type="CDD" id="cd00541">
    <property type="entry name" value="OMPLA"/>
    <property type="match status" value="1"/>
</dbReference>
<evidence type="ECO:0000256" key="9">
    <source>
        <dbReference type="ARBA" id="ARBA00022692"/>
    </source>
</evidence>
<keyword evidence="13 19" id="KW-0106">Calcium</keyword>
<dbReference type="OrthoDB" id="188433at2"/>
<comment type="catalytic activity">
    <reaction evidence="2 20">
        <text>a 1,2-diacyl-sn-glycero-3-phosphocholine + H2O = a 1-acyl-sn-glycero-3-phosphocholine + a fatty acid + H(+)</text>
        <dbReference type="Rhea" id="RHEA:15801"/>
        <dbReference type="ChEBI" id="CHEBI:15377"/>
        <dbReference type="ChEBI" id="CHEBI:15378"/>
        <dbReference type="ChEBI" id="CHEBI:28868"/>
        <dbReference type="ChEBI" id="CHEBI:57643"/>
        <dbReference type="ChEBI" id="CHEBI:58168"/>
        <dbReference type="EC" id="3.1.1.4"/>
    </reaction>
</comment>
<keyword evidence="15 20" id="KW-0443">Lipid metabolism</keyword>
<organism evidence="21 22">
    <name type="scientific">Kushneria marisflavi</name>
    <dbReference type="NCBI Taxonomy" id="157779"/>
    <lineage>
        <taxon>Bacteria</taxon>
        <taxon>Pseudomonadati</taxon>
        <taxon>Pseudomonadota</taxon>
        <taxon>Gammaproteobacteria</taxon>
        <taxon>Oceanospirillales</taxon>
        <taxon>Halomonadaceae</taxon>
        <taxon>Kushneria</taxon>
    </lineage>
</organism>
<feature type="active site" description="Nucleophile" evidence="18">
    <location>
        <position position="169"/>
    </location>
</feature>
<dbReference type="RefSeq" id="WP_086901262.1">
    <property type="nucleotide sequence ID" value="NZ_CP021358.1"/>
</dbReference>
<comment type="function">
    <text evidence="20">Hydrolysis of phosphatidylcholine with phospholipase A2 (EC 3.1.1.4) and phospholipase A1 (EC 3.1.1.32) activities.</text>
</comment>
<dbReference type="PANTHER" id="PTHR40457:SF1">
    <property type="entry name" value="PHOSPHOLIPASE A1"/>
    <property type="match status" value="1"/>
</dbReference>
<keyword evidence="10 19" id="KW-0479">Metal-binding</keyword>
<feature type="binding site" description="in dimeric form" evidence="19">
    <location>
        <position position="172"/>
    </location>
    <ligand>
        <name>Ca(2+)</name>
        <dbReference type="ChEBI" id="CHEBI:29108"/>
        <label>2</label>
    </ligand>
</feature>
<evidence type="ECO:0000256" key="8">
    <source>
        <dbReference type="ARBA" id="ARBA00022452"/>
    </source>
</evidence>
<dbReference type="PANTHER" id="PTHR40457">
    <property type="entry name" value="PHOSPHOLIPASE A1"/>
    <property type="match status" value="1"/>
</dbReference>
<dbReference type="InterPro" id="IPR036541">
    <property type="entry name" value="PLipase_A1_sf"/>
</dbReference>
<evidence type="ECO:0000256" key="18">
    <source>
        <dbReference type="PIRSR" id="PIRSR603187-1"/>
    </source>
</evidence>
<dbReference type="GO" id="GO:0009279">
    <property type="term" value="C:cell outer membrane"/>
    <property type="evidence" value="ECO:0007669"/>
    <property type="project" value="UniProtKB-SubCell"/>
</dbReference>
<dbReference type="Proteomes" id="UP000194457">
    <property type="component" value="Chromosome"/>
</dbReference>
<dbReference type="Pfam" id="PF02253">
    <property type="entry name" value="PLA1"/>
    <property type="match status" value="1"/>
</dbReference>
<feature type="chain" id="PRO_5041746171" description="Phospholipase A1" evidence="20">
    <location>
        <begin position="27"/>
        <end position="305"/>
    </location>
</feature>
<dbReference type="KEGG" id="kma:B9H00_14550"/>
<evidence type="ECO:0000256" key="12">
    <source>
        <dbReference type="ARBA" id="ARBA00022801"/>
    </source>
</evidence>
<evidence type="ECO:0000256" key="13">
    <source>
        <dbReference type="ARBA" id="ARBA00022837"/>
    </source>
</evidence>
<dbReference type="Gene3D" id="2.40.230.10">
    <property type="entry name" value="Phospholipase A1"/>
    <property type="match status" value="1"/>
</dbReference>
<name>A0A240USR4_9GAMM</name>
<gene>
    <name evidence="21" type="ORF">B9H00_14550</name>
</gene>
<reference evidence="21 22" key="1">
    <citation type="submission" date="2017-05" db="EMBL/GenBank/DDBJ databases">
        <authorList>
            <person name="Song R."/>
            <person name="Chenine A.L."/>
            <person name="Ruprecht R.M."/>
        </authorList>
    </citation>
    <scope>NUCLEOTIDE SEQUENCE [LARGE SCALE GENOMIC DNA]</scope>
    <source>
        <strain evidence="21">SW32</strain>
    </source>
</reference>
<evidence type="ECO:0000256" key="1">
    <source>
        <dbReference type="ARBA" id="ARBA00000111"/>
    </source>
</evidence>
<keyword evidence="16" id="KW-0472">Membrane</keyword>
<comment type="similarity">
    <text evidence="3 20">Belongs to the phospholipase A1 family.</text>
</comment>
<dbReference type="PRINTS" id="PR01486">
    <property type="entry name" value="PHPHLIPASEA1"/>
</dbReference>
<evidence type="ECO:0000256" key="4">
    <source>
        <dbReference type="ARBA" id="ARBA00011702"/>
    </source>
</evidence>
<keyword evidence="11 20" id="KW-0732">Signal</keyword>
<evidence type="ECO:0000256" key="20">
    <source>
        <dbReference type="RuleBase" id="RU366027"/>
    </source>
</evidence>
<feature type="binding site" description="in dimeric form" evidence="19">
    <location>
        <position position="131"/>
    </location>
    <ligand>
        <name>Ca(2+)</name>
        <dbReference type="ChEBI" id="CHEBI:29108"/>
        <label>1</label>
    </ligand>
</feature>
<evidence type="ECO:0000256" key="5">
    <source>
        <dbReference type="ARBA" id="ARBA00013179"/>
    </source>
</evidence>
<evidence type="ECO:0000256" key="10">
    <source>
        <dbReference type="ARBA" id="ARBA00022723"/>
    </source>
</evidence>
<feature type="binding site" description="in dimeric form" evidence="19">
    <location>
        <position position="177"/>
    </location>
    <ligand>
        <name>Ca(2+)</name>
        <dbReference type="ChEBI" id="CHEBI:29108"/>
        <label>1</label>
    </ligand>
</feature>
<comment type="subcellular location">
    <subcellularLocation>
        <location evidence="20">Cell outer membrane</location>
        <topology evidence="20">Multi-pass membrane protein</topology>
    </subcellularLocation>
    <text evidence="20">One of the very few enzymes located there.</text>
</comment>
<feature type="signal peptide" evidence="20">
    <location>
        <begin position="1"/>
        <end position="26"/>
    </location>
</feature>
<dbReference type="InterPro" id="IPR003187">
    <property type="entry name" value="PLipase_A1"/>
</dbReference>
<dbReference type="GO" id="GO:0016042">
    <property type="term" value="P:lipid catabolic process"/>
    <property type="evidence" value="ECO:0007669"/>
    <property type="project" value="UniProtKB-KW"/>
</dbReference>
<dbReference type="EC" id="3.1.1.4" evidence="6 20"/>
<keyword evidence="8" id="KW-1134">Transmembrane beta strand</keyword>
<protein>
    <recommendedName>
        <fullName evidence="7 20">Phospholipase A1</fullName>
        <ecNumber evidence="5 20">3.1.1.32</ecNumber>
        <ecNumber evidence="6 20">3.1.1.4</ecNumber>
    </recommendedName>
    <alternativeName>
        <fullName evidence="20">Phosphatidylcholine 1-acylhydrolase</fullName>
    </alternativeName>
</protein>
<evidence type="ECO:0000256" key="3">
    <source>
        <dbReference type="ARBA" id="ARBA00010525"/>
    </source>
</evidence>
<keyword evidence="17 20" id="KW-0998">Cell outer membrane</keyword>
<keyword evidence="9" id="KW-0812">Transmembrane</keyword>
<evidence type="ECO:0000256" key="7">
    <source>
        <dbReference type="ARBA" id="ARBA00021726"/>
    </source>
</evidence>
<evidence type="ECO:0000256" key="19">
    <source>
        <dbReference type="PIRSR" id="PIRSR603187-2"/>
    </source>
</evidence>
<evidence type="ECO:0000256" key="2">
    <source>
        <dbReference type="ARBA" id="ARBA00001604"/>
    </source>
</evidence>
<evidence type="ECO:0000256" key="14">
    <source>
        <dbReference type="ARBA" id="ARBA00022963"/>
    </source>
</evidence>
<evidence type="ECO:0000313" key="22">
    <source>
        <dbReference type="Proteomes" id="UP000194457"/>
    </source>
</evidence>
<comment type="catalytic activity">
    <reaction evidence="1 20">
        <text>a 1,2-diacyl-sn-glycero-3-phosphocholine + H2O = a 2-acyl-sn-glycero-3-phosphocholine + a fatty acid + H(+)</text>
        <dbReference type="Rhea" id="RHEA:18689"/>
        <dbReference type="ChEBI" id="CHEBI:15377"/>
        <dbReference type="ChEBI" id="CHEBI:15378"/>
        <dbReference type="ChEBI" id="CHEBI:28868"/>
        <dbReference type="ChEBI" id="CHEBI:57643"/>
        <dbReference type="ChEBI" id="CHEBI:57875"/>
        <dbReference type="EC" id="3.1.1.32"/>
    </reaction>
</comment>
<sequence>MTHRIQRLVVKSLLLGLMTGSTLAGAAENDTDTLAMQRDRDREALERQATLNPVAITVYKRNYLMPYTYNTRPNASDFREIDENGEIDHGEVKFQFSVKVGLIDDVFGDNGDLYFAYTQRSWWQAYNSDASSPFRETNYEPELFMSFDNSTVLGGWTNTANRVGLVHQSNGRSDPLSRSWNRIYLDSIWQKGNWTVSVAPFWRIPESEKDDDNPDIENYVGYADITTGYLFSNQHEITWLARGNPGKGNFGNQIDYSFPLHGKIRGFVQYYEGYGESLIDYDHYTRRIGLGFSLNTSFLGIPDTI</sequence>
<evidence type="ECO:0000256" key="17">
    <source>
        <dbReference type="ARBA" id="ARBA00023237"/>
    </source>
</evidence>
<dbReference type="EC" id="3.1.1.32" evidence="5 20"/>
<comment type="cofactor">
    <cofactor evidence="20">
        <name>Ca(2+)</name>
        <dbReference type="ChEBI" id="CHEBI:29108"/>
    </cofactor>
    <text evidence="20">Binds 1 Ca(2+) ion per monomer. In the dimeric form the Ca(2+) is bound by different amino acids with binding of each Ca(2+) shared with ligands coming from each monomer. The Ca(2+) ion may have a role in catalysis.</text>
</comment>
<keyword evidence="22" id="KW-1185">Reference proteome</keyword>
<keyword evidence="14 20" id="KW-0442">Lipid degradation</keyword>
<dbReference type="EMBL" id="CP021358">
    <property type="protein sequence ID" value="ART64123.1"/>
    <property type="molecule type" value="Genomic_DNA"/>
</dbReference>
<dbReference type="AlphaFoldDB" id="A0A240USR4"/>